<organism evidence="1 2">
    <name type="scientific">Xylaria curta</name>
    <dbReference type="NCBI Taxonomy" id="42375"/>
    <lineage>
        <taxon>Eukaryota</taxon>
        <taxon>Fungi</taxon>
        <taxon>Dikarya</taxon>
        <taxon>Ascomycota</taxon>
        <taxon>Pezizomycotina</taxon>
        <taxon>Sordariomycetes</taxon>
        <taxon>Xylariomycetidae</taxon>
        <taxon>Xylariales</taxon>
        <taxon>Xylariaceae</taxon>
        <taxon>Xylaria</taxon>
    </lineage>
</organism>
<evidence type="ECO:0000313" key="1">
    <source>
        <dbReference type="EMBL" id="KAJ2987230.1"/>
    </source>
</evidence>
<name>A0ACC1P5K5_9PEZI</name>
<accession>A0ACC1P5K5</accession>
<sequence>MFNPPLRPYTKYSFFILSLVLLKSLVALNTSDPFICFAPENAEAFTKEGTAPVEADVCEQQLRSRKSKRHLATLSQRDADIVNLFMREGVQAEILLIPNPSKLDAKLSPLPRVMVTLFRTRELEKEWIHFMQEQSLYLQDPLYTKLDLPYWNPQRFYNEDKIYTSSFWQRHEDGKSRKEEISPVDFLAAFTSERVLTETEGSKLLRTPLQSHQKGGLTFMLNREQGWNLKQDGADIWSLKWDEDGQSKYFVNNIDLTERLDPPPQFSGGILADGMGSGKTLSMISLIAHDIAARNNRPQLVINSCILSPAQSTLVVMPPHVLRTWEKELLRHFRPENVSWRCHHGTMKLTSESEIAKFDIVLITYPTLASEWRHRSSSAIFRHSWRRLVLDEGHSIKDPTTNTAKAACALKSDRRWVVTGTPIQNRLSELASLFQFLRVYPYSNRKTFDECITRIWSSGQAQLALERLKRLLNFTMLRRSQKGLNLPGKTNLKVFLDFDDQERAAYNAARDKTMKSIDDLINPPQSSESYLNALQKINSLRLICNLGVSAAQETLVTPHSLLFAKKTAWDESRARQSVVSLTLAGVPMICANCAITIDTLFGGNDELVSLQVTKCIRIWCPSCYDNFADSKTQRCTCTSGCSSVALNLSALQMSPSDTLQPSVNEKFPTKIRHLVRDLEKHSVNEKSIVFSYFKTTLDLAHFALDKAGISCVQVDGRLKPKERERHFHDFTHKQSIRVLLLSLSCGSSGLTLTAASRVYLMEPQWNPSTEEQALARVYRIGQTRDVTTIRYILDNSIEKYVVAVQDGKKDLITLLLSTPTSTTKICIITARQTAKYAQELKSLL</sequence>
<protein>
    <submittedName>
        <fullName evidence="1">Uncharacterized protein</fullName>
    </submittedName>
</protein>
<comment type="caution">
    <text evidence="1">The sequence shown here is derived from an EMBL/GenBank/DDBJ whole genome shotgun (WGS) entry which is preliminary data.</text>
</comment>
<keyword evidence="2" id="KW-1185">Reference proteome</keyword>
<evidence type="ECO:0000313" key="2">
    <source>
        <dbReference type="Proteomes" id="UP001143856"/>
    </source>
</evidence>
<gene>
    <name evidence="1" type="ORF">NUW58_g4621</name>
</gene>
<dbReference type="Proteomes" id="UP001143856">
    <property type="component" value="Unassembled WGS sequence"/>
</dbReference>
<dbReference type="EMBL" id="JAPDGR010000824">
    <property type="protein sequence ID" value="KAJ2987230.1"/>
    <property type="molecule type" value="Genomic_DNA"/>
</dbReference>
<reference evidence="1" key="1">
    <citation type="submission" date="2022-10" db="EMBL/GenBank/DDBJ databases">
        <title>Genome Sequence of Xylaria curta.</title>
        <authorList>
            <person name="Buettner E."/>
        </authorList>
    </citation>
    <scope>NUCLEOTIDE SEQUENCE</scope>
    <source>
        <strain evidence="1">Babe10</strain>
    </source>
</reference>
<proteinExistence type="predicted"/>